<dbReference type="Pfam" id="PF01844">
    <property type="entry name" value="HNH"/>
    <property type="match status" value="1"/>
</dbReference>
<protein>
    <submittedName>
        <fullName evidence="2">HNH endonuclease</fullName>
    </submittedName>
</protein>
<keyword evidence="3" id="KW-1185">Reference proteome</keyword>
<reference evidence="2 3" key="2">
    <citation type="journal article" date="2021" name="Microorganisms">
        <title>The Ever-Expanding Pseudomonas Genus: Description of 43 New Species and Partition of the Pseudomonas putida Group.</title>
        <authorList>
            <person name="Girard L."/>
            <person name="Lood C."/>
            <person name="Hofte M."/>
            <person name="Vandamme P."/>
            <person name="Rokni-Zadeh H."/>
            <person name="van Noort V."/>
            <person name="Lavigne R."/>
            <person name="De Mot R."/>
        </authorList>
    </citation>
    <scope>NUCLEOTIDE SEQUENCE [LARGE SCALE GENOMIC DNA]</scope>
    <source>
        <strain evidence="2 3">SWRI65</strain>
    </source>
</reference>
<dbReference type="KEGG" id="phv:HU739_022150"/>
<dbReference type="GO" id="GO:0008270">
    <property type="term" value="F:zinc ion binding"/>
    <property type="evidence" value="ECO:0007669"/>
    <property type="project" value="InterPro"/>
</dbReference>
<organism evidence="2 3">
    <name type="scientific">Pseudomonas hamedanensis</name>
    <dbReference type="NCBI Taxonomy" id="2745504"/>
    <lineage>
        <taxon>Bacteria</taxon>
        <taxon>Pseudomonadati</taxon>
        <taxon>Pseudomonadota</taxon>
        <taxon>Gammaproteobacteria</taxon>
        <taxon>Pseudomonadales</taxon>
        <taxon>Pseudomonadaceae</taxon>
        <taxon>Pseudomonas</taxon>
    </lineage>
</organism>
<dbReference type="SMART" id="SM00507">
    <property type="entry name" value="HNHc"/>
    <property type="match status" value="1"/>
</dbReference>
<evidence type="ECO:0000313" key="3">
    <source>
        <dbReference type="Proteomes" id="UP000631521"/>
    </source>
</evidence>
<feature type="domain" description="HNH nuclease" evidence="1">
    <location>
        <begin position="154"/>
        <end position="212"/>
    </location>
</feature>
<keyword evidence="2" id="KW-0378">Hydrolase</keyword>
<dbReference type="InterPro" id="IPR003615">
    <property type="entry name" value="HNH_nuc"/>
</dbReference>
<dbReference type="CDD" id="cd00085">
    <property type="entry name" value="HNHc"/>
    <property type="match status" value="1"/>
</dbReference>
<evidence type="ECO:0000313" key="2">
    <source>
        <dbReference type="EMBL" id="QXI16582.1"/>
    </source>
</evidence>
<dbReference type="RefSeq" id="WP_186551468.1">
    <property type="nucleotide sequence ID" value="NZ_CP077091.1"/>
</dbReference>
<gene>
    <name evidence="2" type="ORF">HU739_022150</name>
</gene>
<dbReference type="Proteomes" id="UP000631521">
    <property type="component" value="Chromosome"/>
</dbReference>
<dbReference type="InterPro" id="IPR002711">
    <property type="entry name" value="HNH"/>
</dbReference>
<keyword evidence="2" id="KW-0540">Nuclease</keyword>
<accession>A0A9E6TG23</accession>
<dbReference type="GO" id="GO:0003676">
    <property type="term" value="F:nucleic acid binding"/>
    <property type="evidence" value="ECO:0007669"/>
    <property type="project" value="InterPro"/>
</dbReference>
<keyword evidence="2" id="KW-0255">Endonuclease</keyword>
<name>A0A9E6TG23_9PSED</name>
<proteinExistence type="predicted"/>
<dbReference type="Gene3D" id="1.10.30.50">
    <property type="match status" value="1"/>
</dbReference>
<dbReference type="AlphaFoldDB" id="A0A9E6TG23"/>
<evidence type="ECO:0000259" key="1">
    <source>
        <dbReference type="SMART" id="SM00507"/>
    </source>
</evidence>
<sequence>MDTEKENSGWTDEELEASVDGYLDIQTRYPNDQKFNKSLEHRRLQSGVLAGRNTKSIDYRLQNITALFEDLGLKTISSYKPKVNLGSGITARLIKILESKGLITLDSGTPSTQEKSSLRNVQRAKQRDFVSEPEGVQIPQQIVRTTKTYARISKVKDWILFNAKGVCEGCGQPGPFEMNGEPYLEVHHVKHLSDNGTDFKTNTVALCPNCHRRCHHSDDREAFTAWLYDNVGRLEKE</sequence>
<reference evidence="2 3" key="1">
    <citation type="journal article" date="2020" name="Microorganisms">
        <title>Reliable Identification of Environmental Pseudomonas Isolates Using the rpoD Gene.</title>
        <authorList>
            <consortium name="The Broad Institute Genome Sequencing Platform"/>
            <person name="Girard L."/>
            <person name="Lood C."/>
            <person name="Rokni-Zadeh H."/>
            <person name="van Noort V."/>
            <person name="Lavigne R."/>
            <person name="De Mot R."/>
        </authorList>
    </citation>
    <scope>NUCLEOTIDE SEQUENCE [LARGE SCALE GENOMIC DNA]</scope>
    <source>
        <strain evidence="2 3">SWRI65</strain>
    </source>
</reference>
<dbReference type="GO" id="GO:0004519">
    <property type="term" value="F:endonuclease activity"/>
    <property type="evidence" value="ECO:0007669"/>
    <property type="project" value="UniProtKB-KW"/>
</dbReference>
<dbReference type="EMBL" id="CP077091">
    <property type="protein sequence ID" value="QXI16582.1"/>
    <property type="molecule type" value="Genomic_DNA"/>
</dbReference>